<feature type="transmembrane region" description="Helical" evidence="1">
    <location>
        <begin position="178"/>
        <end position="195"/>
    </location>
</feature>
<dbReference type="RefSeq" id="WP_191684084.1">
    <property type="nucleotide sequence ID" value="NZ_JACSQW010000005.1"/>
</dbReference>
<feature type="transmembrane region" description="Helical" evidence="1">
    <location>
        <begin position="12"/>
        <end position="32"/>
    </location>
</feature>
<feature type="transmembrane region" description="Helical" evidence="1">
    <location>
        <begin position="77"/>
        <end position="98"/>
    </location>
</feature>
<feature type="transmembrane region" description="Helical" evidence="1">
    <location>
        <begin position="421"/>
        <end position="440"/>
    </location>
</feature>
<accession>A0ABR8PBR6</accession>
<sequence>MNRFVNICVKDIFTFLITITLLFSLFSLNLLLSGEYETNYTIVLIVLIFIFIIGTFFQGFRKILKKIFVVHQLRMSLFFLVFALIVQMLFLYCIHPVIGFDAGAIHNALLTPQNAEIRGYFSSNVNNIFPLMFQYWIVSLLHNSSWFLCESVTVFLVDLSALLNIGTVLIMDQAKFSLICYIQSVWLILYPMAIVPYTDNWVLPFVSLFIFLVSVFWVSNSSIAMKICASIISGVVLTLIYNMKPSGIVPVIAVFLMIMLSLCFSTKEKKRLLYKATVFTISFAIGFIPSFNFIKTQISHQRIVQVLPGREVPAIHFIQIGMSGDGGYSAHDALMMSVLQTKHQRVDYSQKKIREELSEKGINYVPFLIRKQGLNSSDGTFAWLREGHFINQRVNYNLKGIRGFFTSFTMPEGVNLHNYQFLAQIWWISIVIILNFSWSADGSIIQCLRLGIIGAFLYLLIFEGGRSRYIIQFLPMFLIMWSLVLEEAVWTIKTHTKKLTTKSKKYFKK</sequence>
<feature type="transmembrane region" description="Helical" evidence="1">
    <location>
        <begin position="447"/>
        <end position="464"/>
    </location>
</feature>
<feature type="transmembrane region" description="Helical" evidence="1">
    <location>
        <begin position="223"/>
        <end position="241"/>
    </location>
</feature>
<keyword evidence="3" id="KW-1185">Reference proteome</keyword>
<dbReference type="EMBL" id="JACSQW010000005">
    <property type="protein sequence ID" value="MBD7894720.1"/>
    <property type="molecule type" value="Genomic_DNA"/>
</dbReference>
<reference evidence="2 3" key="1">
    <citation type="submission" date="2020-08" db="EMBL/GenBank/DDBJ databases">
        <title>A Genomic Blueprint of the Chicken Gut Microbiome.</title>
        <authorList>
            <person name="Gilroy R."/>
            <person name="Ravi A."/>
            <person name="Getino M."/>
            <person name="Pursley I."/>
            <person name="Horton D.L."/>
            <person name="Alikhan N.-F."/>
            <person name="Baker D."/>
            <person name="Gharbi K."/>
            <person name="Hall N."/>
            <person name="Watson M."/>
            <person name="Adriaenssens E.M."/>
            <person name="Foster-Nyarko E."/>
            <person name="Jarju S."/>
            <person name="Secka A."/>
            <person name="Antonio M."/>
            <person name="Oren A."/>
            <person name="Chaudhuri R."/>
            <person name="La Ragione R.M."/>
            <person name="Hildebrand F."/>
            <person name="Pallen M.J."/>
        </authorList>
    </citation>
    <scope>NUCLEOTIDE SEQUENCE [LARGE SCALE GENOMIC DNA]</scope>
    <source>
        <strain evidence="2 3">Sa3CUN2</strain>
    </source>
</reference>
<evidence type="ECO:0000313" key="3">
    <source>
        <dbReference type="Proteomes" id="UP000616837"/>
    </source>
</evidence>
<proteinExistence type="predicted"/>
<feature type="transmembrane region" description="Helical" evidence="1">
    <location>
        <begin position="38"/>
        <end position="57"/>
    </location>
</feature>
<feature type="transmembrane region" description="Helical" evidence="1">
    <location>
        <begin position="272"/>
        <end position="294"/>
    </location>
</feature>
<feature type="transmembrane region" description="Helical" evidence="1">
    <location>
        <begin position="470"/>
        <end position="492"/>
    </location>
</feature>
<feature type="transmembrane region" description="Helical" evidence="1">
    <location>
        <begin position="247"/>
        <end position="265"/>
    </location>
</feature>
<evidence type="ECO:0000313" key="2">
    <source>
        <dbReference type="EMBL" id="MBD7894720.1"/>
    </source>
</evidence>
<evidence type="ECO:0000256" key="1">
    <source>
        <dbReference type="SAM" id="Phobius"/>
    </source>
</evidence>
<dbReference type="Proteomes" id="UP000616837">
    <property type="component" value="Unassembled WGS sequence"/>
</dbReference>
<gene>
    <name evidence="2" type="ORF">H9564_03145</name>
</gene>
<feature type="transmembrane region" description="Helical" evidence="1">
    <location>
        <begin position="145"/>
        <end position="171"/>
    </location>
</feature>
<keyword evidence="1" id="KW-1133">Transmembrane helix</keyword>
<organism evidence="2 3">
    <name type="scientific">Limosilactobacillus avistercoris</name>
    <dbReference type="NCBI Taxonomy" id="2762243"/>
    <lineage>
        <taxon>Bacteria</taxon>
        <taxon>Bacillati</taxon>
        <taxon>Bacillota</taxon>
        <taxon>Bacilli</taxon>
        <taxon>Lactobacillales</taxon>
        <taxon>Lactobacillaceae</taxon>
        <taxon>Limosilactobacillus</taxon>
    </lineage>
</organism>
<comment type="caution">
    <text evidence="2">The sequence shown here is derived from an EMBL/GenBank/DDBJ whole genome shotgun (WGS) entry which is preliminary data.</text>
</comment>
<dbReference type="NCBIfam" id="TIGR03766">
    <property type="entry name" value="TIGR03766 family XrtG-associated glycosyltransferase"/>
    <property type="match status" value="1"/>
</dbReference>
<name>A0ABR8PBR6_9LACO</name>
<dbReference type="InterPro" id="IPR021200">
    <property type="entry name" value="CHIM_prot"/>
</dbReference>
<evidence type="ECO:0008006" key="4">
    <source>
        <dbReference type="Google" id="ProtNLM"/>
    </source>
</evidence>
<feature type="transmembrane region" description="Helical" evidence="1">
    <location>
        <begin position="201"/>
        <end position="218"/>
    </location>
</feature>
<protein>
    <recommendedName>
        <fullName evidence="4">Integral membrane protein</fullName>
    </recommendedName>
</protein>
<keyword evidence="1" id="KW-0472">Membrane</keyword>
<keyword evidence="1" id="KW-0812">Transmembrane</keyword>